<dbReference type="STRING" id="1276220.STAIW_v1c05960"/>
<dbReference type="Proteomes" id="UP000014984">
    <property type="component" value="Chromosome"/>
</dbReference>
<sequence>MSSFAPKFCPTHLKIHVCELQNVFNKNKEIEEDIGAKVRRLHGTQTEEELKVEDKKREHLPGTLGDILEKAKQRIQEQKNIVGIDNVNEEIGQVVIESEIGDRMAALRAKMSGDSPLSSEEENLVPPITKKAIKKSSIKKETNSKNLSTNLVKKNANAKKATTTKENREKLFTKEETQELIQDAVKEALIQVGIIDEKSGKKKKDINIKKTSSSKAPISKNLQTKNNSQVNKTKKENNEK</sequence>
<feature type="region of interest" description="Disordered" evidence="1">
    <location>
        <begin position="200"/>
        <end position="240"/>
    </location>
</feature>
<dbReference type="AlphaFoldDB" id="S5MBT8"/>
<evidence type="ECO:0000313" key="3">
    <source>
        <dbReference type="Proteomes" id="UP000014984"/>
    </source>
</evidence>
<name>S5MBT8_9MOLU</name>
<dbReference type="EMBL" id="CP005074">
    <property type="protein sequence ID" value="AGR41218.1"/>
    <property type="molecule type" value="Genomic_DNA"/>
</dbReference>
<keyword evidence="3" id="KW-1185">Reference proteome</keyword>
<dbReference type="PATRIC" id="fig|1276220.3.peg.607"/>
<reference evidence="2 3" key="1">
    <citation type="journal article" date="2013" name="Genome Biol. Evol.">
        <title>Comparison of metabolic capacities and inference of gene content evolution in mosquito-associated Spiroplasma diminutum and S. taiwanense.</title>
        <authorList>
            <person name="Lo W.S."/>
            <person name="Ku C."/>
            <person name="Chen L.L."/>
            <person name="Chang T.H."/>
            <person name="Kuo C.H."/>
        </authorList>
    </citation>
    <scope>NUCLEOTIDE SEQUENCE [LARGE SCALE GENOMIC DNA]</scope>
    <source>
        <strain evidence="2">CT-1</strain>
    </source>
</reference>
<protein>
    <submittedName>
        <fullName evidence="2">Uncharacterized protein</fullName>
    </submittedName>
</protein>
<proteinExistence type="predicted"/>
<evidence type="ECO:0000256" key="1">
    <source>
        <dbReference type="SAM" id="MobiDB-lite"/>
    </source>
</evidence>
<dbReference type="RefSeq" id="WP_020834357.1">
    <property type="nucleotide sequence ID" value="NC_021846.1"/>
</dbReference>
<accession>S5MBT8</accession>
<dbReference type="KEGG" id="stai:STAIW_v1c05960"/>
<evidence type="ECO:0000313" key="2">
    <source>
        <dbReference type="EMBL" id="AGR41218.1"/>
    </source>
</evidence>
<dbReference type="OrthoDB" id="389687at2"/>
<feature type="compositionally biased region" description="Polar residues" evidence="1">
    <location>
        <begin position="220"/>
        <end position="231"/>
    </location>
</feature>
<organism evidence="2 3">
    <name type="scientific">Spiroplasma taiwanense CT-1</name>
    <dbReference type="NCBI Taxonomy" id="1276220"/>
    <lineage>
        <taxon>Bacteria</taxon>
        <taxon>Bacillati</taxon>
        <taxon>Mycoplasmatota</taxon>
        <taxon>Mollicutes</taxon>
        <taxon>Entomoplasmatales</taxon>
        <taxon>Spiroplasmataceae</taxon>
        <taxon>Spiroplasma</taxon>
    </lineage>
</organism>
<dbReference type="HOGENOM" id="CLU_074348_0_0_14"/>
<gene>
    <name evidence="2" type="ORF">STAIW_v1c05960</name>
</gene>